<organism evidence="2 3">
    <name type="scientific">Thermogutta terrifontis</name>
    <dbReference type="NCBI Taxonomy" id="1331910"/>
    <lineage>
        <taxon>Bacteria</taxon>
        <taxon>Pseudomonadati</taxon>
        <taxon>Planctomycetota</taxon>
        <taxon>Planctomycetia</taxon>
        <taxon>Pirellulales</taxon>
        <taxon>Thermoguttaceae</taxon>
        <taxon>Thermogutta</taxon>
    </lineage>
</organism>
<dbReference type="EMBL" id="CP018477">
    <property type="protein sequence ID" value="ASV76904.1"/>
    <property type="molecule type" value="Genomic_DNA"/>
</dbReference>
<reference evidence="2 3" key="1">
    <citation type="journal article" name="Front. Microbiol.">
        <title>Sugar Metabolism of the First Thermophilic Planctomycete Thermogutta terrifontis: Comparative Genomic and Transcriptomic Approaches.</title>
        <authorList>
            <person name="Elcheninov A.G."/>
            <person name="Menzel P."/>
            <person name="Gudbergsdottir S.R."/>
            <person name="Slesarev A.I."/>
            <person name="Kadnikov V.V."/>
            <person name="Krogh A."/>
            <person name="Bonch-Osmolovskaya E.A."/>
            <person name="Peng X."/>
            <person name="Kublanov I.V."/>
        </authorList>
    </citation>
    <scope>NUCLEOTIDE SEQUENCE [LARGE SCALE GENOMIC DNA]</scope>
    <source>
        <strain evidence="2 3">R1</strain>
    </source>
</reference>
<evidence type="ECO:0000313" key="3">
    <source>
        <dbReference type="Proteomes" id="UP000215086"/>
    </source>
</evidence>
<dbReference type="Proteomes" id="UP000215086">
    <property type="component" value="Chromosome"/>
</dbReference>
<dbReference type="AlphaFoldDB" id="A0A286RLS0"/>
<protein>
    <submittedName>
        <fullName evidence="2">Uncharacterized protein</fullName>
    </submittedName>
</protein>
<dbReference type="KEGG" id="ttf:THTE_4303"/>
<evidence type="ECO:0000256" key="1">
    <source>
        <dbReference type="SAM" id="MobiDB-lite"/>
    </source>
</evidence>
<gene>
    <name evidence="2" type="ORF">THTE_4303</name>
</gene>
<feature type="region of interest" description="Disordered" evidence="1">
    <location>
        <begin position="1"/>
        <end position="33"/>
    </location>
</feature>
<proteinExistence type="predicted"/>
<sequence length="47" mass="5194">MNLSPAGSFKGPDDAECGTRQVGPGNPAHGYPTLLRYFRQGELRKFR</sequence>
<accession>A0A286RLS0</accession>
<keyword evidence="3" id="KW-1185">Reference proteome</keyword>
<name>A0A286RLS0_9BACT</name>
<evidence type="ECO:0000313" key="2">
    <source>
        <dbReference type="EMBL" id="ASV76904.1"/>
    </source>
</evidence>